<feature type="region of interest" description="Disordered" evidence="5">
    <location>
        <begin position="96"/>
        <end position="125"/>
    </location>
</feature>
<dbReference type="GO" id="GO:0005524">
    <property type="term" value="F:ATP binding"/>
    <property type="evidence" value="ECO:0007669"/>
    <property type="project" value="UniProtKB-KW"/>
</dbReference>
<feature type="compositionally biased region" description="Low complexity" evidence="5">
    <location>
        <begin position="115"/>
        <end position="125"/>
    </location>
</feature>
<dbReference type="AlphaFoldDB" id="A0A944HAY9"/>
<dbReference type="EMBL" id="JAEKFT010000044">
    <property type="protein sequence ID" value="MBT0963970.1"/>
    <property type="molecule type" value="Genomic_DNA"/>
</dbReference>
<evidence type="ECO:0000313" key="7">
    <source>
        <dbReference type="Proteomes" id="UP000694660"/>
    </source>
</evidence>
<dbReference type="PANTHER" id="PTHR39573:SF1">
    <property type="entry name" value="STRESS RESPONSE KINASE A"/>
    <property type="match status" value="1"/>
</dbReference>
<evidence type="ECO:0000313" key="6">
    <source>
        <dbReference type="EMBL" id="MBT0963970.1"/>
    </source>
</evidence>
<dbReference type="InterPro" id="IPR011009">
    <property type="entry name" value="Kinase-like_dom_sf"/>
</dbReference>
<keyword evidence="7" id="KW-1185">Reference proteome</keyword>
<dbReference type="RefSeq" id="WP_214363894.1">
    <property type="nucleotide sequence ID" value="NZ_JAEKFT010000044.1"/>
</dbReference>
<keyword evidence="1" id="KW-0808">Transferase</keyword>
<keyword evidence="4" id="KW-0067">ATP-binding</keyword>
<dbReference type="GO" id="GO:0005737">
    <property type="term" value="C:cytoplasm"/>
    <property type="evidence" value="ECO:0007669"/>
    <property type="project" value="TreeGrafter"/>
</dbReference>
<gene>
    <name evidence="6" type="ORF">I8J34_22550</name>
</gene>
<dbReference type="Proteomes" id="UP000694660">
    <property type="component" value="Unassembled WGS sequence"/>
</dbReference>
<comment type="caution">
    <text evidence="6">The sequence shown here is derived from an EMBL/GenBank/DDBJ whole genome shotgun (WGS) entry which is preliminary data.</text>
</comment>
<evidence type="ECO:0000256" key="5">
    <source>
        <dbReference type="SAM" id="MobiDB-lite"/>
    </source>
</evidence>
<organism evidence="6 7">
    <name type="scientific">Denitromonas iodatirespirans</name>
    <dbReference type="NCBI Taxonomy" id="2795389"/>
    <lineage>
        <taxon>Bacteria</taxon>
        <taxon>Pseudomonadati</taxon>
        <taxon>Pseudomonadota</taxon>
        <taxon>Betaproteobacteria</taxon>
        <taxon>Rhodocyclales</taxon>
        <taxon>Zoogloeaceae</taxon>
        <taxon>Denitromonas</taxon>
    </lineage>
</organism>
<dbReference type="GO" id="GO:0004674">
    <property type="term" value="F:protein serine/threonine kinase activity"/>
    <property type="evidence" value="ECO:0007669"/>
    <property type="project" value="InterPro"/>
</dbReference>
<accession>A0A944HAY9</accession>
<keyword evidence="2" id="KW-0547">Nucleotide-binding</keyword>
<evidence type="ECO:0000256" key="2">
    <source>
        <dbReference type="ARBA" id="ARBA00022741"/>
    </source>
</evidence>
<dbReference type="SUPFAM" id="SSF56112">
    <property type="entry name" value="Protein kinase-like (PK-like)"/>
    <property type="match status" value="1"/>
</dbReference>
<name>A0A944HAY9_DENI1</name>
<evidence type="ECO:0000256" key="4">
    <source>
        <dbReference type="ARBA" id="ARBA00022840"/>
    </source>
</evidence>
<feature type="compositionally biased region" description="Pro residues" evidence="5">
    <location>
        <begin position="105"/>
        <end position="114"/>
    </location>
</feature>
<dbReference type="Gene3D" id="1.20.1270.170">
    <property type="match status" value="1"/>
</dbReference>
<evidence type="ECO:0000256" key="3">
    <source>
        <dbReference type="ARBA" id="ARBA00022777"/>
    </source>
</evidence>
<dbReference type="PANTHER" id="PTHR39573">
    <property type="entry name" value="STRESS RESPONSE KINASE A"/>
    <property type="match status" value="1"/>
</dbReference>
<keyword evidence="3" id="KW-0418">Kinase</keyword>
<reference evidence="7" key="1">
    <citation type="journal article" date="2022" name="ISME J.">
        <title>Genetic and phylogenetic analysis of dissimilatory iodate-reducing bacteria identifies potential niches across the world's oceans.</title>
        <authorList>
            <person name="Reyes-Umana V."/>
            <person name="Henning Z."/>
            <person name="Lee K."/>
            <person name="Barnum T.P."/>
            <person name="Coates J.D."/>
        </authorList>
    </citation>
    <scope>NUCLEOTIDE SEQUENCE [LARGE SCALE GENOMIC DNA]</scope>
    <source>
        <strain evidence="7">IR12</strain>
    </source>
</reference>
<proteinExistence type="predicted"/>
<protein>
    <submittedName>
        <fullName evidence="6">Uncharacterized protein</fullName>
    </submittedName>
</protein>
<evidence type="ECO:0000256" key="1">
    <source>
        <dbReference type="ARBA" id="ARBA00022679"/>
    </source>
</evidence>
<sequence>MQDLWMLLFGEPIQQRRQFDVMLEDYRQFHDLNPAERHLAEALRLIHYAAWIAQRWHGSAFLHAFSWFDSLRYWQDHILNLREQIALMDEPPLAEEISPAAPSAAPRPRPPAPACAPRSSPSTRC</sequence>
<dbReference type="InterPro" id="IPR032882">
    <property type="entry name" value="SrkA/RdoA"/>
</dbReference>